<evidence type="ECO:0000313" key="4">
    <source>
        <dbReference type="Proteomes" id="UP000199397"/>
    </source>
</evidence>
<organism evidence="3 4">
    <name type="scientific">Thiothrix caldifontis</name>
    <dbReference type="NCBI Taxonomy" id="525918"/>
    <lineage>
        <taxon>Bacteria</taxon>
        <taxon>Pseudomonadati</taxon>
        <taxon>Pseudomonadota</taxon>
        <taxon>Gammaproteobacteria</taxon>
        <taxon>Thiotrichales</taxon>
        <taxon>Thiotrichaceae</taxon>
        <taxon>Thiothrix</taxon>
    </lineage>
</organism>
<keyword evidence="2" id="KW-0732">Signal</keyword>
<dbReference type="OrthoDB" id="9907755at2"/>
<feature type="region of interest" description="Disordered" evidence="1">
    <location>
        <begin position="167"/>
        <end position="192"/>
    </location>
</feature>
<sequence length="192" mass="21717">MKPLALCLSVLVGFFQPVWAETDPFQNWQTPPQSPPLNPTPPLIQQQSQSVQVQSLADGRWRAQLRYQDQANDTRDYTFEGTPDEIRSQLQQSGLPQDKQQAVLQAMTMQPEAMFADMFGQGFPFSGSLFGGKDPFDHPFFKQNPFDDPFFKQDPFANGLLQRFFAEPPRGAVPAPVQPQPPKPAQPDRVWL</sequence>
<evidence type="ECO:0000313" key="3">
    <source>
        <dbReference type="EMBL" id="SEB09955.1"/>
    </source>
</evidence>
<dbReference type="Proteomes" id="UP000199397">
    <property type="component" value="Unassembled WGS sequence"/>
</dbReference>
<evidence type="ECO:0000256" key="1">
    <source>
        <dbReference type="SAM" id="MobiDB-lite"/>
    </source>
</evidence>
<feature type="compositionally biased region" description="Pro residues" evidence="1">
    <location>
        <begin position="176"/>
        <end position="185"/>
    </location>
</feature>
<gene>
    <name evidence="3" type="ORF">SAMN05660964_03537</name>
</gene>
<accession>A0A1H4GK24</accession>
<feature type="signal peptide" evidence="2">
    <location>
        <begin position="1"/>
        <end position="20"/>
    </location>
</feature>
<reference evidence="3 4" key="1">
    <citation type="submission" date="2016-10" db="EMBL/GenBank/DDBJ databases">
        <authorList>
            <person name="de Groot N.N."/>
        </authorList>
    </citation>
    <scope>NUCLEOTIDE SEQUENCE [LARGE SCALE GENOMIC DNA]</scope>
    <source>
        <strain evidence="3 4">DSM 21228</strain>
    </source>
</reference>
<protein>
    <submittedName>
        <fullName evidence="3">Uncharacterized protein</fullName>
    </submittedName>
</protein>
<dbReference type="AlphaFoldDB" id="A0A1H4GK24"/>
<keyword evidence="4" id="KW-1185">Reference proteome</keyword>
<feature type="chain" id="PRO_5011754016" evidence="2">
    <location>
        <begin position="21"/>
        <end position="192"/>
    </location>
</feature>
<dbReference type="RefSeq" id="WP_093070778.1">
    <property type="nucleotide sequence ID" value="NZ_FNQP01000035.1"/>
</dbReference>
<name>A0A1H4GK24_9GAMM</name>
<dbReference type="EMBL" id="FNQP01000035">
    <property type="protein sequence ID" value="SEB09955.1"/>
    <property type="molecule type" value="Genomic_DNA"/>
</dbReference>
<proteinExistence type="predicted"/>
<dbReference type="STRING" id="525918.SAMN05660964_03537"/>
<evidence type="ECO:0000256" key="2">
    <source>
        <dbReference type="SAM" id="SignalP"/>
    </source>
</evidence>